<organism evidence="6 7">
    <name type="scientific">Kushneria avicenniae</name>
    <dbReference type="NCBI Taxonomy" id="402385"/>
    <lineage>
        <taxon>Bacteria</taxon>
        <taxon>Pseudomonadati</taxon>
        <taxon>Pseudomonadota</taxon>
        <taxon>Gammaproteobacteria</taxon>
        <taxon>Oceanospirillales</taxon>
        <taxon>Halomonadaceae</taxon>
        <taxon>Kushneria</taxon>
    </lineage>
</organism>
<comment type="subcellular location">
    <subcellularLocation>
        <location evidence="1">Cytoplasm</location>
        <location evidence="1">Nucleoid</location>
    </subcellularLocation>
</comment>
<comment type="similarity">
    <text evidence="2">Belongs to the RdgC family.</text>
</comment>
<dbReference type="Pfam" id="PF04381">
    <property type="entry name" value="RdgC"/>
    <property type="match status" value="1"/>
</dbReference>
<evidence type="ECO:0000256" key="4">
    <source>
        <dbReference type="ARBA" id="ARBA00022490"/>
    </source>
</evidence>
<dbReference type="GO" id="GO:0003690">
    <property type="term" value="F:double-stranded DNA binding"/>
    <property type="evidence" value="ECO:0007669"/>
    <property type="project" value="TreeGrafter"/>
</dbReference>
<evidence type="ECO:0000313" key="7">
    <source>
        <dbReference type="Proteomes" id="UP000199046"/>
    </source>
</evidence>
<dbReference type="EMBL" id="FOLY01000006">
    <property type="protein sequence ID" value="SFC80302.1"/>
    <property type="molecule type" value="Genomic_DNA"/>
</dbReference>
<evidence type="ECO:0000313" key="6">
    <source>
        <dbReference type="EMBL" id="SFC80302.1"/>
    </source>
</evidence>
<keyword evidence="4" id="KW-0963">Cytoplasm</keyword>
<dbReference type="OrthoDB" id="5290530at2"/>
<evidence type="ECO:0000256" key="1">
    <source>
        <dbReference type="ARBA" id="ARBA00004453"/>
    </source>
</evidence>
<protein>
    <recommendedName>
        <fullName evidence="3">Recombination-associated protein RdgC</fullName>
    </recommendedName>
</protein>
<keyword evidence="7" id="KW-1185">Reference proteome</keyword>
<dbReference type="PANTHER" id="PTHR38103">
    <property type="entry name" value="RECOMBINATION-ASSOCIATED PROTEIN RDGC"/>
    <property type="match status" value="1"/>
</dbReference>
<evidence type="ECO:0000256" key="5">
    <source>
        <dbReference type="ARBA" id="ARBA00023172"/>
    </source>
</evidence>
<reference evidence="7" key="1">
    <citation type="submission" date="2016-10" db="EMBL/GenBank/DDBJ databases">
        <authorList>
            <person name="Varghese N."/>
            <person name="Submissions S."/>
        </authorList>
    </citation>
    <scope>NUCLEOTIDE SEQUENCE [LARGE SCALE GENOMIC DNA]</scope>
    <source>
        <strain evidence="7">DSM 23439</strain>
    </source>
</reference>
<evidence type="ECO:0000256" key="2">
    <source>
        <dbReference type="ARBA" id="ARBA00008657"/>
    </source>
</evidence>
<dbReference type="InterPro" id="IPR007476">
    <property type="entry name" value="RdgC"/>
</dbReference>
<proteinExistence type="inferred from homology"/>
<dbReference type="NCBIfam" id="NF001464">
    <property type="entry name" value="PRK00321.1-5"/>
    <property type="match status" value="1"/>
</dbReference>
<sequence>MWFKHLQLYRLLDEQDWSLDQLTQALDTYRFAPVTETQARRVGWAAPAGRHGNELIHEVQGHRLMTLLRQERLLPNAVVKETLDERVEALTAQQGYPPGRRDKLALKERIVEELLPRAFTRTTRTDLWWDTKRRLIGINASSAKRAEEILDVLRESLGTLKVIPLAPQTPAGRTMTTWLTDPTSRPEGVILGDQIELRAKGDDGILRARSIDPDGEEVRMSLEVGRQASKLALNIEEQMSLVLQEDMSIKSIRFADAVLKEIDDTDSDDNPILQMETEFALMAHVLGDTAERLMQWLGGEATTVPATS</sequence>
<evidence type="ECO:0000256" key="3">
    <source>
        <dbReference type="ARBA" id="ARBA00022296"/>
    </source>
</evidence>
<dbReference type="RefSeq" id="WP_090135214.1">
    <property type="nucleotide sequence ID" value="NZ_FOLY01000006.1"/>
</dbReference>
<dbReference type="Proteomes" id="UP000199046">
    <property type="component" value="Unassembled WGS sequence"/>
</dbReference>
<dbReference type="PANTHER" id="PTHR38103:SF1">
    <property type="entry name" value="RECOMBINATION-ASSOCIATED PROTEIN RDGC"/>
    <property type="match status" value="1"/>
</dbReference>
<name>A0A1I1M6B5_9GAMM</name>
<accession>A0A1I1M6B5</accession>
<dbReference type="AlphaFoldDB" id="A0A1I1M6B5"/>
<dbReference type="GO" id="GO:0043590">
    <property type="term" value="C:bacterial nucleoid"/>
    <property type="evidence" value="ECO:0007669"/>
    <property type="project" value="TreeGrafter"/>
</dbReference>
<dbReference type="GO" id="GO:0006310">
    <property type="term" value="P:DNA recombination"/>
    <property type="evidence" value="ECO:0007669"/>
    <property type="project" value="UniProtKB-KW"/>
</dbReference>
<keyword evidence="5" id="KW-0233">DNA recombination</keyword>
<dbReference type="STRING" id="402385.SAMN05421848_2785"/>
<dbReference type="GO" id="GO:0000018">
    <property type="term" value="P:regulation of DNA recombination"/>
    <property type="evidence" value="ECO:0007669"/>
    <property type="project" value="TreeGrafter"/>
</dbReference>
<gene>
    <name evidence="6" type="ORF">SAMN05421848_2785</name>
</gene>